<dbReference type="Proteomes" id="UP000287766">
    <property type="component" value="Unassembled WGS sequence"/>
</dbReference>
<keyword evidence="3" id="KW-0808">Transferase</keyword>
<keyword evidence="10" id="KW-1185">Reference proteome</keyword>
<evidence type="ECO:0000256" key="2">
    <source>
        <dbReference type="ARBA" id="ARBA00013253"/>
    </source>
</evidence>
<evidence type="ECO:0000256" key="4">
    <source>
        <dbReference type="ARBA" id="ARBA00022741"/>
    </source>
</evidence>
<evidence type="ECO:0000313" key="10">
    <source>
        <dbReference type="Proteomes" id="UP000287766"/>
    </source>
</evidence>
<organism evidence="9 10">
    <name type="scientific">Pseudidiomarina aestuarii</name>
    <dbReference type="NCBI Taxonomy" id="624146"/>
    <lineage>
        <taxon>Bacteria</taxon>
        <taxon>Pseudomonadati</taxon>
        <taxon>Pseudomonadota</taxon>
        <taxon>Gammaproteobacteria</taxon>
        <taxon>Alteromonadales</taxon>
        <taxon>Idiomarinaceae</taxon>
        <taxon>Pseudidiomarina</taxon>
    </lineage>
</organism>
<dbReference type="InterPro" id="IPR035907">
    <property type="entry name" value="Hppk_sf"/>
</dbReference>
<feature type="domain" description="7,8-dihydro-6-hydroxymethylpterin-pyrophosphokinase" evidence="8">
    <location>
        <begin position="6"/>
        <end position="132"/>
    </location>
</feature>
<dbReference type="PANTHER" id="PTHR43071:SF2">
    <property type="entry name" value="2-AMINO-4-HYDROXY-6-HYDROXYMETHYLDIHYDROPTERIDINE PYROPHOSPHOKINASE"/>
    <property type="match status" value="1"/>
</dbReference>
<evidence type="ECO:0000313" key="9">
    <source>
        <dbReference type="EMBL" id="RUO40666.1"/>
    </source>
</evidence>
<evidence type="ECO:0000256" key="3">
    <source>
        <dbReference type="ARBA" id="ARBA00022679"/>
    </source>
</evidence>
<accession>A0A7Z6ZSW5</accession>
<sequence>MPIVALGIGSNKQRRYHIGAGIEGIVKAFGTVDTPIYCSRVFESDAVGFAGQPFYNLVVAFESDMTCQALQTVCKSLESQHGHNSDAPRFSPRTLDIDILIYGSLIQAGPVQVPRDEIVTNAFVLWPLSEVLPNFVHPLDQQTFAELWQNYHSAQQLHPIEFQFPSIPHLRQGQAL</sequence>
<dbReference type="GO" id="GO:0016301">
    <property type="term" value="F:kinase activity"/>
    <property type="evidence" value="ECO:0007669"/>
    <property type="project" value="UniProtKB-KW"/>
</dbReference>
<name>A0A7Z6ZSW5_9GAMM</name>
<keyword evidence="6" id="KW-0067">ATP-binding</keyword>
<keyword evidence="7" id="KW-0289">Folate biosynthesis</keyword>
<dbReference type="UniPathway" id="UPA00077">
    <property type="reaction ID" value="UER00155"/>
</dbReference>
<dbReference type="EMBL" id="PIPR01000001">
    <property type="protein sequence ID" value="RUO40666.1"/>
    <property type="molecule type" value="Genomic_DNA"/>
</dbReference>
<evidence type="ECO:0000256" key="6">
    <source>
        <dbReference type="ARBA" id="ARBA00022840"/>
    </source>
</evidence>
<dbReference type="AlphaFoldDB" id="A0A7Z6ZSW5"/>
<dbReference type="PANTHER" id="PTHR43071">
    <property type="entry name" value="2-AMINO-4-HYDROXY-6-HYDROXYMETHYLDIHYDROPTERIDINE PYROPHOSPHOKINASE"/>
    <property type="match status" value="1"/>
</dbReference>
<gene>
    <name evidence="9" type="primary">folK</name>
    <name evidence="9" type="ORF">CWE22_00165</name>
</gene>
<proteinExistence type="predicted"/>
<dbReference type="InterPro" id="IPR000550">
    <property type="entry name" value="Hppk"/>
</dbReference>
<protein>
    <recommendedName>
        <fullName evidence="2">2-amino-4-hydroxy-6-hydroxymethyldihydropteridine diphosphokinase</fullName>
        <ecNumber evidence="2">2.7.6.3</ecNumber>
    </recommendedName>
</protein>
<comment type="caution">
    <text evidence="9">The sequence shown here is derived from an EMBL/GenBank/DDBJ whole genome shotgun (WGS) entry which is preliminary data.</text>
</comment>
<dbReference type="GO" id="GO:0005524">
    <property type="term" value="F:ATP binding"/>
    <property type="evidence" value="ECO:0007669"/>
    <property type="project" value="UniProtKB-KW"/>
</dbReference>
<dbReference type="CDD" id="cd00483">
    <property type="entry name" value="HPPK"/>
    <property type="match status" value="1"/>
</dbReference>
<dbReference type="RefSeq" id="WP_169929400.1">
    <property type="nucleotide sequence ID" value="NZ_PIPR01000001.1"/>
</dbReference>
<dbReference type="GO" id="GO:0046654">
    <property type="term" value="P:tetrahydrofolate biosynthetic process"/>
    <property type="evidence" value="ECO:0007669"/>
    <property type="project" value="UniProtKB-UniPathway"/>
</dbReference>
<keyword evidence="4" id="KW-0547">Nucleotide-binding</keyword>
<dbReference type="Pfam" id="PF01288">
    <property type="entry name" value="HPPK"/>
    <property type="match status" value="1"/>
</dbReference>
<evidence type="ECO:0000256" key="1">
    <source>
        <dbReference type="ARBA" id="ARBA00005051"/>
    </source>
</evidence>
<keyword evidence="5 9" id="KW-0418">Kinase</keyword>
<evidence type="ECO:0000256" key="5">
    <source>
        <dbReference type="ARBA" id="ARBA00022777"/>
    </source>
</evidence>
<dbReference type="GO" id="GO:0046656">
    <property type="term" value="P:folic acid biosynthetic process"/>
    <property type="evidence" value="ECO:0007669"/>
    <property type="project" value="UniProtKB-KW"/>
</dbReference>
<dbReference type="SUPFAM" id="SSF55083">
    <property type="entry name" value="6-hydroxymethyl-7,8-dihydropterin pyrophosphokinase, HPPK"/>
    <property type="match status" value="1"/>
</dbReference>
<evidence type="ECO:0000259" key="8">
    <source>
        <dbReference type="Pfam" id="PF01288"/>
    </source>
</evidence>
<dbReference type="Gene3D" id="3.30.70.560">
    <property type="entry name" value="7,8-Dihydro-6-hydroxymethylpterin-pyrophosphokinase HPPK"/>
    <property type="match status" value="1"/>
</dbReference>
<comment type="pathway">
    <text evidence="1">Cofactor biosynthesis; tetrahydrofolate biosynthesis; 2-amino-4-hydroxy-6-hydroxymethyl-7,8-dihydropteridine diphosphate from 7,8-dihydroneopterin triphosphate: step 4/4.</text>
</comment>
<reference evidence="10" key="1">
    <citation type="journal article" date="2018" name="Front. Microbiol.">
        <title>Genome-Based Analysis Reveals the Taxonomy and Diversity of the Family Idiomarinaceae.</title>
        <authorList>
            <person name="Liu Y."/>
            <person name="Lai Q."/>
            <person name="Shao Z."/>
        </authorList>
    </citation>
    <scope>NUCLEOTIDE SEQUENCE [LARGE SCALE GENOMIC DNA]</scope>
    <source>
        <strain evidence="10">KYW314</strain>
    </source>
</reference>
<dbReference type="EC" id="2.7.6.3" evidence="2"/>
<dbReference type="NCBIfam" id="TIGR01498">
    <property type="entry name" value="folK"/>
    <property type="match status" value="1"/>
</dbReference>
<evidence type="ECO:0000256" key="7">
    <source>
        <dbReference type="ARBA" id="ARBA00022909"/>
    </source>
</evidence>
<dbReference type="GO" id="GO:0003848">
    <property type="term" value="F:2-amino-4-hydroxy-6-hydroxymethyldihydropteridine diphosphokinase activity"/>
    <property type="evidence" value="ECO:0007669"/>
    <property type="project" value="UniProtKB-EC"/>
</dbReference>